<comment type="caution">
    <text evidence="2">The sequence shown here is derived from an EMBL/GenBank/DDBJ whole genome shotgun (WGS) entry which is preliminary data.</text>
</comment>
<dbReference type="AlphaFoldDB" id="A0A8H3LKG4"/>
<dbReference type="Proteomes" id="UP000615446">
    <property type="component" value="Unassembled WGS sequence"/>
</dbReference>
<evidence type="ECO:0000313" key="3">
    <source>
        <dbReference type="Proteomes" id="UP000615446"/>
    </source>
</evidence>
<reference evidence="2" key="1">
    <citation type="submission" date="2019-10" db="EMBL/GenBank/DDBJ databases">
        <title>Conservation and host-specific expression of non-tandemly repeated heterogenous ribosome RNA gene in arbuscular mycorrhizal fungi.</title>
        <authorList>
            <person name="Maeda T."/>
            <person name="Kobayashi Y."/>
            <person name="Nakagawa T."/>
            <person name="Ezawa T."/>
            <person name="Yamaguchi K."/>
            <person name="Bino T."/>
            <person name="Nishimoto Y."/>
            <person name="Shigenobu S."/>
            <person name="Kawaguchi M."/>
        </authorList>
    </citation>
    <scope>NUCLEOTIDE SEQUENCE</scope>
    <source>
        <strain evidence="2">HR1</strain>
    </source>
</reference>
<evidence type="ECO:0000313" key="2">
    <source>
        <dbReference type="EMBL" id="GES87835.1"/>
    </source>
</evidence>
<proteinExistence type="predicted"/>
<dbReference type="EMBL" id="BLAL01000172">
    <property type="protein sequence ID" value="GES87835.1"/>
    <property type="molecule type" value="Genomic_DNA"/>
</dbReference>
<feature type="coiled-coil region" evidence="1">
    <location>
        <begin position="37"/>
        <end position="66"/>
    </location>
</feature>
<evidence type="ECO:0000256" key="1">
    <source>
        <dbReference type="SAM" id="Coils"/>
    </source>
</evidence>
<protein>
    <submittedName>
        <fullName evidence="2">Uncharacterized protein</fullName>
    </submittedName>
</protein>
<organism evidence="2 3">
    <name type="scientific">Rhizophagus clarus</name>
    <dbReference type="NCBI Taxonomy" id="94130"/>
    <lineage>
        <taxon>Eukaryota</taxon>
        <taxon>Fungi</taxon>
        <taxon>Fungi incertae sedis</taxon>
        <taxon>Mucoromycota</taxon>
        <taxon>Glomeromycotina</taxon>
        <taxon>Glomeromycetes</taxon>
        <taxon>Glomerales</taxon>
        <taxon>Glomeraceae</taxon>
        <taxon>Rhizophagus</taxon>
    </lineage>
</organism>
<gene>
    <name evidence="2" type="ORF">RCL2_001480600</name>
</gene>
<keyword evidence="1" id="KW-0175">Coiled coil</keyword>
<sequence>MVVREGTIVLVVKRHQFFTCKNKKNSTIEKKLSQQSLEAATEAKEKEELVQKNLQLQQQLLQLQEQVEY</sequence>
<name>A0A8H3LKG4_9GLOM</name>
<accession>A0A8H3LKG4</accession>